<comment type="caution">
    <text evidence="3">The sequence shown here is derived from an EMBL/GenBank/DDBJ whole genome shotgun (WGS) entry which is preliminary data.</text>
</comment>
<feature type="transmembrane region" description="Helical" evidence="2">
    <location>
        <begin position="34"/>
        <end position="55"/>
    </location>
</feature>
<evidence type="ECO:0000313" key="3">
    <source>
        <dbReference type="EMBL" id="KAK3772318.1"/>
    </source>
</evidence>
<keyword evidence="2" id="KW-0472">Membrane</keyword>
<evidence type="ECO:0000256" key="2">
    <source>
        <dbReference type="SAM" id="Phobius"/>
    </source>
</evidence>
<accession>A0AAE1DK38</accession>
<evidence type="ECO:0000313" key="4">
    <source>
        <dbReference type="Proteomes" id="UP001283361"/>
    </source>
</evidence>
<feature type="region of interest" description="Disordered" evidence="1">
    <location>
        <begin position="66"/>
        <end position="89"/>
    </location>
</feature>
<keyword evidence="2" id="KW-1133">Transmembrane helix</keyword>
<protein>
    <submittedName>
        <fullName evidence="3">Uncharacterized protein</fullName>
    </submittedName>
</protein>
<keyword evidence="2" id="KW-0812">Transmembrane</keyword>
<organism evidence="3 4">
    <name type="scientific">Elysia crispata</name>
    <name type="common">lettuce slug</name>
    <dbReference type="NCBI Taxonomy" id="231223"/>
    <lineage>
        <taxon>Eukaryota</taxon>
        <taxon>Metazoa</taxon>
        <taxon>Spiralia</taxon>
        <taxon>Lophotrochozoa</taxon>
        <taxon>Mollusca</taxon>
        <taxon>Gastropoda</taxon>
        <taxon>Heterobranchia</taxon>
        <taxon>Euthyneura</taxon>
        <taxon>Panpulmonata</taxon>
        <taxon>Sacoglossa</taxon>
        <taxon>Placobranchoidea</taxon>
        <taxon>Plakobranchidae</taxon>
        <taxon>Elysia</taxon>
    </lineage>
</organism>
<evidence type="ECO:0000256" key="1">
    <source>
        <dbReference type="SAM" id="MobiDB-lite"/>
    </source>
</evidence>
<sequence length="111" mass="12753">MASRNPVSRAQKLRDYLGLTFGFRLSTFKKYPELIPIVGIVSAVVTMGLTHLYHLTQAPDVRFVRSRGPPHEDIGPRHKSHYHTPHPDRYRPIAELEELKEFVKVGPTPRK</sequence>
<reference evidence="3" key="1">
    <citation type="journal article" date="2023" name="G3 (Bethesda)">
        <title>A reference genome for the long-term kleptoplast-retaining sea slug Elysia crispata morphotype clarki.</title>
        <authorList>
            <person name="Eastman K.E."/>
            <person name="Pendleton A.L."/>
            <person name="Shaikh M.A."/>
            <person name="Suttiyut T."/>
            <person name="Ogas R."/>
            <person name="Tomko P."/>
            <person name="Gavelis G."/>
            <person name="Widhalm J.R."/>
            <person name="Wisecaver J.H."/>
        </authorList>
    </citation>
    <scope>NUCLEOTIDE SEQUENCE</scope>
    <source>
        <strain evidence="3">ECLA1</strain>
    </source>
</reference>
<name>A0AAE1DK38_9GAST</name>
<gene>
    <name evidence="3" type="ORF">RRG08_018310</name>
</gene>
<keyword evidence="4" id="KW-1185">Reference proteome</keyword>
<dbReference type="Proteomes" id="UP001283361">
    <property type="component" value="Unassembled WGS sequence"/>
</dbReference>
<dbReference type="EMBL" id="JAWDGP010003635">
    <property type="protein sequence ID" value="KAK3772318.1"/>
    <property type="molecule type" value="Genomic_DNA"/>
</dbReference>
<dbReference type="AlphaFoldDB" id="A0AAE1DK38"/>
<dbReference type="Pfam" id="PF06522">
    <property type="entry name" value="B12D"/>
    <property type="match status" value="1"/>
</dbReference>
<dbReference type="InterPro" id="IPR010530">
    <property type="entry name" value="B12D"/>
</dbReference>
<proteinExistence type="predicted"/>